<sequence length="126" mass="14810">MARQAMSGYAFGYSPNTDNYLIVNVSKRHIRDRLVQCHLYSSNEGKWIHRSVNDQRIRNLGSNAVMYRRKAFWINWVGRQFSRANDIVTFELDDFRLQKTRIKREGMGHFQCLAISGDFLSLIGDY</sequence>
<evidence type="ECO:0000313" key="2">
    <source>
        <dbReference type="Proteomes" id="UP001341840"/>
    </source>
</evidence>
<dbReference type="Proteomes" id="UP001341840">
    <property type="component" value="Unassembled WGS sequence"/>
</dbReference>
<keyword evidence="2" id="KW-1185">Reference proteome</keyword>
<protein>
    <submittedName>
        <fullName evidence="1">Uncharacterized protein</fullName>
    </submittedName>
</protein>
<accession>A0ABU6W4X8</accession>
<comment type="caution">
    <text evidence="1">The sequence shown here is derived from an EMBL/GenBank/DDBJ whole genome shotgun (WGS) entry which is preliminary data.</text>
</comment>
<dbReference type="EMBL" id="JASCZI010181279">
    <property type="protein sequence ID" value="MED6180859.1"/>
    <property type="molecule type" value="Genomic_DNA"/>
</dbReference>
<gene>
    <name evidence="1" type="ORF">PIB30_013942</name>
</gene>
<proteinExistence type="predicted"/>
<evidence type="ECO:0000313" key="1">
    <source>
        <dbReference type="EMBL" id="MED6180859.1"/>
    </source>
</evidence>
<reference evidence="1 2" key="1">
    <citation type="journal article" date="2023" name="Plants (Basel)">
        <title>Bridging the Gap: Combining Genomics and Transcriptomics Approaches to Understand Stylosanthes scabra, an Orphan Legume from the Brazilian Caatinga.</title>
        <authorList>
            <person name="Ferreira-Neto J.R.C."/>
            <person name="da Silva M.D."/>
            <person name="Binneck E."/>
            <person name="de Melo N.F."/>
            <person name="da Silva R.H."/>
            <person name="de Melo A.L.T.M."/>
            <person name="Pandolfi V."/>
            <person name="Bustamante F.O."/>
            <person name="Brasileiro-Vidal A.C."/>
            <person name="Benko-Iseppon A.M."/>
        </authorList>
    </citation>
    <scope>NUCLEOTIDE SEQUENCE [LARGE SCALE GENOMIC DNA]</scope>
    <source>
        <tissue evidence="1">Leaves</tissue>
    </source>
</reference>
<organism evidence="1 2">
    <name type="scientific">Stylosanthes scabra</name>
    <dbReference type="NCBI Taxonomy" id="79078"/>
    <lineage>
        <taxon>Eukaryota</taxon>
        <taxon>Viridiplantae</taxon>
        <taxon>Streptophyta</taxon>
        <taxon>Embryophyta</taxon>
        <taxon>Tracheophyta</taxon>
        <taxon>Spermatophyta</taxon>
        <taxon>Magnoliopsida</taxon>
        <taxon>eudicotyledons</taxon>
        <taxon>Gunneridae</taxon>
        <taxon>Pentapetalae</taxon>
        <taxon>rosids</taxon>
        <taxon>fabids</taxon>
        <taxon>Fabales</taxon>
        <taxon>Fabaceae</taxon>
        <taxon>Papilionoideae</taxon>
        <taxon>50 kb inversion clade</taxon>
        <taxon>dalbergioids sensu lato</taxon>
        <taxon>Dalbergieae</taxon>
        <taxon>Pterocarpus clade</taxon>
        <taxon>Stylosanthes</taxon>
    </lineage>
</organism>
<name>A0ABU6W4X8_9FABA</name>